<proteinExistence type="predicted"/>
<evidence type="ECO:0000313" key="4">
    <source>
        <dbReference type="EMBL" id="ADH85094.1"/>
    </source>
</evidence>
<feature type="coiled-coil region" evidence="1">
    <location>
        <begin position="127"/>
        <end position="171"/>
    </location>
</feature>
<dbReference type="HOGENOM" id="CLU_1501173_0_0_7"/>
<dbReference type="GO" id="GO:0007165">
    <property type="term" value="P:signal transduction"/>
    <property type="evidence" value="ECO:0007669"/>
    <property type="project" value="InterPro"/>
</dbReference>
<keyword evidence="2" id="KW-0472">Membrane</keyword>
<evidence type="ECO:0000313" key="5">
    <source>
        <dbReference type="Proteomes" id="UP000001508"/>
    </source>
</evidence>
<dbReference type="GO" id="GO:0016020">
    <property type="term" value="C:membrane"/>
    <property type="evidence" value="ECO:0007669"/>
    <property type="project" value="InterPro"/>
</dbReference>
<feature type="domain" description="HAMP" evidence="3">
    <location>
        <begin position="90"/>
        <end position="142"/>
    </location>
</feature>
<evidence type="ECO:0000256" key="2">
    <source>
        <dbReference type="SAM" id="Phobius"/>
    </source>
</evidence>
<protein>
    <submittedName>
        <fullName evidence="4">Putative methyl-accepting chemotaxis sensory transducer</fullName>
    </submittedName>
</protein>
<evidence type="ECO:0000256" key="1">
    <source>
        <dbReference type="SAM" id="Coils"/>
    </source>
</evidence>
<keyword evidence="2" id="KW-0812">Transmembrane</keyword>
<sequence>MPTKKRKKLNLAVKRQFQYWLLTRIFGVIVLSATVAVLILYFYARQEISESFYTAHIQLRRVSDLLLPVIFAGALISLVSGMVLAFFLPQKIAGPIYRIQQGLHAIHGGDLTTQITLRRNDILTDVATQVNETAAELRLQLAEIKQHQRQLERIINTLENEEAAAAAARQKAVLNRLRT</sequence>
<dbReference type="RefSeq" id="WP_013162625.1">
    <property type="nucleotide sequence ID" value="NC_014216.1"/>
</dbReference>
<dbReference type="Gene3D" id="6.10.340.10">
    <property type="match status" value="1"/>
</dbReference>
<dbReference type="STRING" id="589865.DaAHT2_0388"/>
<keyword evidence="1" id="KW-0175">Coiled coil</keyword>
<dbReference type="PROSITE" id="PS50885">
    <property type="entry name" value="HAMP"/>
    <property type="match status" value="1"/>
</dbReference>
<organism evidence="4 5">
    <name type="scientific">Desulfurivibrio alkaliphilus (strain DSM 19089 / UNIQEM U267 / AHT2)</name>
    <dbReference type="NCBI Taxonomy" id="589865"/>
    <lineage>
        <taxon>Bacteria</taxon>
        <taxon>Pseudomonadati</taxon>
        <taxon>Thermodesulfobacteriota</taxon>
        <taxon>Desulfobulbia</taxon>
        <taxon>Desulfobulbales</taxon>
        <taxon>Desulfobulbaceae</taxon>
        <taxon>Desulfurivibrio</taxon>
    </lineage>
</organism>
<keyword evidence="5" id="KW-1185">Reference proteome</keyword>
<gene>
    <name evidence="4" type="ordered locus">DaAHT2_0388</name>
</gene>
<accession>D6YZT7</accession>
<dbReference type="KEGG" id="dak:DaAHT2_0388"/>
<dbReference type="Proteomes" id="UP000001508">
    <property type="component" value="Chromosome"/>
</dbReference>
<dbReference type="InParanoid" id="D6YZT7"/>
<dbReference type="EMBL" id="CP001940">
    <property type="protein sequence ID" value="ADH85094.1"/>
    <property type="molecule type" value="Genomic_DNA"/>
</dbReference>
<name>D6YZT7_DESAT</name>
<feature type="transmembrane region" description="Helical" evidence="2">
    <location>
        <begin position="21"/>
        <end position="45"/>
    </location>
</feature>
<dbReference type="CDD" id="cd06225">
    <property type="entry name" value="HAMP"/>
    <property type="match status" value="1"/>
</dbReference>
<dbReference type="OrthoDB" id="5405756at2"/>
<evidence type="ECO:0000259" key="3">
    <source>
        <dbReference type="PROSITE" id="PS50885"/>
    </source>
</evidence>
<dbReference type="InterPro" id="IPR003660">
    <property type="entry name" value="HAMP_dom"/>
</dbReference>
<dbReference type="AlphaFoldDB" id="D6YZT7"/>
<feature type="transmembrane region" description="Helical" evidence="2">
    <location>
        <begin position="65"/>
        <end position="88"/>
    </location>
</feature>
<reference evidence="5" key="1">
    <citation type="submission" date="2010-02" db="EMBL/GenBank/DDBJ databases">
        <title>Complete sequence of Desulfurivibrio alkaliphilus AHT2.</title>
        <authorList>
            <consortium name="US DOE Joint Genome Institute"/>
            <person name="Pitluck S."/>
            <person name="Chertkov O."/>
            <person name="Detter J.C."/>
            <person name="Han C."/>
            <person name="Tapia R."/>
            <person name="Larimer F."/>
            <person name="Land M."/>
            <person name="Hauser L."/>
            <person name="Kyrpides N."/>
            <person name="Mikhailova N."/>
            <person name="Sorokin D.Y."/>
            <person name="Muyzer G."/>
            <person name="Woyke T."/>
        </authorList>
    </citation>
    <scope>NUCLEOTIDE SEQUENCE [LARGE SCALE GENOMIC DNA]</scope>
    <source>
        <strain evidence="5">DSM 19089 / UNIQEM U267 / AHT2</strain>
    </source>
</reference>
<keyword evidence="2" id="KW-1133">Transmembrane helix</keyword>
<dbReference type="eggNOG" id="COG5000">
    <property type="taxonomic scope" value="Bacteria"/>
</dbReference>